<dbReference type="InterPro" id="IPR014284">
    <property type="entry name" value="RNA_pol_sigma-70_dom"/>
</dbReference>
<accession>A0ABT7E6V4</accession>
<keyword evidence="2" id="KW-0731">Sigma factor</keyword>
<dbReference type="Pfam" id="PF04539">
    <property type="entry name" value="Sigma70_r3"/>
    <property type="match status" value="1"/>
</dbReference>
<dbReference type="InterPro" id="IPR000943">
    <property type="entry name" value="RNA_pol_sigma70"/>
</dbReference>
<dbReference type="Gene3D" id="1.10.1740.10">
    <property type="match status" value="1"/>
</dbReference>
<organism evidence="6 7">
    <name type="scientific">Romboutsia sedimentorum</name>
    <dbReference type="NCBI Taxonomy" id="1368474"/>
    <lineage>
        <taxon>Bacteria</taxon>
        <taxon>Bacillati</taxon>
        <taxon>Bacillota</taxon>
        <taxon>Clostridia</taxon>
        <taxon>Peptostreptococcales</taxon>
        <taxon>Peptostreptococcaceae</taxon>
        <taxon>Romboutsia</taxon>
    </lineage>
</organism>
<dbReference type="SUPFAM" id="SSF88946">
    <property type="entry name" value="Sigma2 domain of RNA polymerase sigma factors"/>
    <property type="match status" value="1"/>
</dbReference>
<keyword evidence="4" id="KW-0804">Transcription</keyword>
<keyword evidence="3" id="KW-0238">DNA-binding</keyword>
<evidence type="ECO:0000313" key="7">
    <source>
        <dbReference type="Proteomes" id="UP001301012"/>
    </source>
</evidence>
<dbReference type="EMBL" id="JASKYM010000001">
    <property type="protein sequence ID" value="MDK2562665.1"/>
    <property type="molecule type" value="Genomic_DNA"/>
</dbReference>
<dbReference type="CDD" id="cd06171">
    <property type="entry name" value="Sigma70_r4"/>
    <property type="match status" value="1"/>
</dbReference>
<evidence type="ECO:0000256" key="2">
    <source>
        <dbReference type="ARBA" id="ARBA00023082"/>
    </source>
</evidence>
<sequence>MLTVYEQEEFIISHMPLVKYMASKYYTSKMGMEYEDLVSYGVMGLIDAANKFDVNRGVKFSTYASIRISSYIIDEIRKQSPISRLSVNKIKEYNKCVEILQNEFLREPSIDEISKYMGISKIEVNDIKMKVFNLSTSSLDNIIFEEESEVKLIDTIKDKDIISPSDIVEKQELIDVMAKALDMLNEKDRLVLSLYYYEELTLKEIGIILGVSESRVSQLNSRAIVNLKNSMKKLKYID</sequence>
<proteinExistence type="predicted"/>
<protein>
    <submittedName>
        <fullName evidence="6">FliA/WhiG family RNA polymerase sigma factor</fullName>
    </submittedName>
</protein>
<keyword evidence="7" id="KW-1185">Reference proteome</keyword>
<dbReference type="RefSeq" id="WP_284131630.1">
    <property type="nucleotide sequence ID" value="NZ_JASKYM010000001.1"/>
</dbReference>
<dbReference type="PANTHER" id="PTHR30385">
    <property type="entry name" value="SIGMA FACTOR F FLAGELLAR"/>
    <property type="match status" value="1"/>
</dbReference>
<dbReference type="InterPro" id="IPR007630">
    <property type="entry name" value="RNA_pol_sigma70_r4"/>
</dbReference>
<evidence type="ECO:0000256" key="1">
    <source>
        <dbReference type="ARBA" id="ARBA00023015"/>
    </source>
</evidence>
<dbReference type="InterPro" id="IPR013324">
    <property type="entry name" value="RNA_pol_sigma_r3/r4-like"/>
</dbReference>
<dbReference type="Pfam" id="PF04545">
    <property type="entry name" value="Sigma70_r4"/>
    <property type="match status" value="1"/>
</dbReference>
<comment type="caution">
    <text evidence="6">The sequence shown here is derived from an EMBL/GenBank/DDBJ whole genome shotgun (WGS) entry which is preliminary data.</text>
</comment>
<dbReference type="Pfam" id="PF04542">
    <property type="entry name" value="Sigma70_r2"/>
    <property type="match status" value="1"/>
</dbReference>
<evidence type="ECO:0000259" key="5">
    <source>
        <dbReference type="PROSITE" id="PS00715"/>
    </source>
</evidence>
<dbReference type="PROSITE" id="PS00715">
    <property type="entry name" value="SIGMA70_1"/>
    <property type="match status" value="1"/>
</dbReference>
<evidence type="ECO:0000313" key="6">
    <source>
        <dbReference type="EMBL" id="MDK2562665.1"/>
    </source>
</evidence>
<dbReference type="InterPro" id="IPR007624">
    <property type="entry name" value="RNA_pol_sigma70_r3"/>
</dbReference>
<name>A0ABT7E6V4_9FIRM</name>
<dbReference type="InterPro" id="IPR013325">
    <property type="entry name" value="RNA_pol_sigma_r2"/>
</dbReference>
<dbReference type="NCBIfam" id="TIGR02479">
    <property type="entry name" value="FliA_WhiG"/>
    <property type="match status" value="1"/>
</dbReference>
<evidence type="ECO:0000256" key="3">
    <source>
        <dbReference type="ARBA" id="ARBA00023125"/>
    </source>
</evidence>
<keyword evidence="1" id="KW-0805">Transcription regulation</keyword>
<evidence type="ECO:0000256" key="4">
    <source>
        <dbReference type="ARBA" id="ARBA00023163"/>
    </source>
</evidence>
<dbReference type="InterPro" id="IPR007627">
    <property type="entry name" value="RNA_pol_sigma70_r2"/>
</dbReference>
<dbReference type="PIRSF" id="PIRSF000770">
    <property type="entry name" value="RNA_pol_sigma-SigE/K"/>
    <property type="match status" value="1"/>
</dbReference>
<dbReference type="NCBIfam" id="TIGR02937">
    <property type="entry name" value="sigma70-ECF"/>
    <property type="match status" value="1"/>
</dbReference>
<dbReference type="PRINTS" id="PR00046">
    <property type="entry name" value="SIGMA70FCT"/>
</dbReference>
<reference evidence="6 7" key="1">
    <citation type="submission" date="2023-05" db="EMBL/GenBank/DDBJ databases">
        <title>Rombocin, a short stable natural nisin variant, displays selective antimicrobial activity against Listeria monocytogenes and employs dual mode of action to kill target bacterial strains.</title>
        <authorList>
            <person name="Wambui J."/>
            <person name="Stephan R."/>
            <person name="Kuipers O.P."/>
        </authorList>
    </citation>
    <scope>NUCLEOTIDE SEQUENCE [LARGE SCALE GENOMIC DNA]</scope>
    <source>
        <strain evidence="6 7">RC002</strain>
    </source>
</reference>
<dbReference type="SUPFAM" id="SSF88659">
    <property type="entry name" value="Sigma3 and sigma4 domains of RNA polymerase sigma factors"/>
    <property type="match status" value="2"/>
</dbReference>
<gene>
    <name evidence="6" type="ORF">QOZ84_03815</name>
</gene>
<dbReference type="PANTHER" id="PTHR30385:SF7">
    <property type="entry name" value="RNA POLYMERASE SIGMA FACTOR FLIA"/>
    <property type="match status" value="1"/>
</dbReference>
<dbReference type="InterPro" id="IPR012845">
    <property type="entry name" value="RNA_pol_sigma_FliA_WhiG"/>
</dbReference>
<feature type="domain" description="RNA polymerase sigma-70" evidence="5">
    <location>
        <begin position="36"/>
        <end position="49"/>
    </location>
</feature>
<dbReference type="Gene3D" id="1.20.140.160">
    <property type="match status" value="1"/>
</dbReference>
<dbReference type="Proteomes" id="UP001301012">
    <property type="component" value="Unassembled WGS sequence"/>
</dbReference>